<dbReference type="Proteomes" id="UP000033054">
    <property type="component" value="Chromosome"/>
</dbReference>
<sequence length="88" mass="9602">MDLILRKLRKGVASTDQTMLIAAVIRAITGSRQKSNPSAAGQESEGACLRRQQVSVNQVQDGQLFLSWKGQTIQIVLRGLPHTANTPF</sequence>
<dbReference type="KEGG" id="srd:SD10_08235"/>
<evidence type="ECO:0000313" key="1">
    <source>
        <dbReference type="EMBL" id="AKD54891.1"/>
    </source>
</evidence>
<dbReference type="RefSeq" id="WP_046573368.1">
    <property type="nucleotide sequence ID" value="NZ_CP010429.1"/>
</dbReference>
<evidence type="ECO:0000313" key="2">
    <source>
        <dbReference type="Proteomes" id="UP000033054"/>
    </source>
</evidence>
<accession>A0A0E3V6W3</accession>
<protein>
    <submittedName>
        <fullName evidence="1">Uncharacterized protein</fullName>
    </submittedName>
</protein>
<name>A0A0E3V6W3_9BACT</name>
<dbReference type="EMBL" id="CP010429">
    <property type="protein sequence ID" value="AKD54891.1"/>
    <property type="molecule type" value="Genomic_DNA"/>
</dbReference>
<gene>
    <name evidence="1" type="ORF">SD10_08235</name>
</gene>
<proteinExistence type="predicted"/>
<dbReference type="PATRIC" id="fig|1379870.5.peg.1797"/>
<organism evidence="1 2">
    <name type="scientific">Spirosoma radiotolerans</name>
    <dbReference type="NCBI Taxonomy" id="1379870"/>
    <lineage>
        <taxon>Bacteria</taxon>
        <taxon>Pseudomonadati</taxon>
        <taxon>Bacteroidota</taxon>
        <taxon>Cytophagia</taxon>
        <taxon>Cytophagales</taxon>
        <taxon>Cytophagaceae</taxon>
        <taxon>Spirosoma</taxon>
    </lineage>
</organism>
<dbReference type="OrthoDB" id="9983267at2"/>
<dbReference type="AlphaFoldDB" id="A0A0E3V6W3"/>
<reference evidence="1 2" key="1">
    <citation type="journal article" date="2014" name="Curr. Microbiol.">
        <title>Spirosoma radiotolerans sp. nov., a gamma-radiation-resistant bacterium isolated from gamma ray-irradiated soil.</title>
        <authorList>
            <person name="Lee J.J."/>
            <person name="Srinivasan S."/>
            <person name="Lim S."/>
            <person name="Joe M."/>
            <person name="Im S."/>
            <person name="Bae S.I."/>
            <person name="Park K.R."/>
            <person name="Han J.H."/>
            <person name="Park S.H."/>
            <person name="Joo B.M."/>
            <person name="Park S.J."/>
            <person name="Kim M.K."/>
        </authorList>
    </citation>
    <scope>NUCLEOTIDE SEQUENCE [LARGE SCALE GENOMIC DNA]</scope>
    <source>
        <strain evidence="1 2">DG5A</strain>
    </source>
</reference>
<dbReference type="HOGENOM" id="CLU_2467461_0_0_10"/>
<keyword evidence="2" id="KW-1185">Reference proteome</keyword>